<gene>
    <name evidence="7" type="primary">celA</name>
    <name evidence="7" type="ORF">LMKDKBCB_01514</name>
</gene>
<dbReference type="GO" id="GO:0008982">
    <property type="term" value="F:protein-N(PI)-phosphohistidine-sugar phosphotransferase activity"/>
    <property type="evidence" value="ECO:0007669"/>
    <property type="project" value="InterPro"/>
</dbReference>
<organism evidence="7 8">
    <name type="scientific">Collinsella aerofaciens</name>
    <dbReference type="NCBI Taxonomy" id="74426"/>
    <lineage>
        <taxon>Bacteria</taxon>
        <taxon>Bacillati</taxon>
        <taxon>Actinomycetota</taxon>
        <taxon>Coriobacteriia</taxon>
        <taxon>Coriobacteriales</taxon>
        <taxon>Coriobacteriaceae</taxon>
        <taxon>Collinsella</taxon>
    </lineage>
</organism>
<keyword evidence="5" id="KW-0598">Phosphotransferase system</keyword>
<proteinExistence type="predicted"/>
<dbReference type="EC" id="2.7.1.205" evidence="7"/>
<keyword evidence="3" id="KW-0762">Sugar transport</keyword>
<dbReference type="PANTHER" id="PTHR34581">
    <property type="entry name" value="PTS SYSTEM N,N'-DIACETYLCHITOBIOSE-SPECIFIC EIIB COMPONENT"/>
    <property type="match status" value="1"/>
</dbReference>
<reference evidence="7 8" key="1">
    <citation type="submission" date="2019-10" db="EMBL/GenBank/DDBJ databases">
        <authorList>
            <person name="Wolf R A."/>
        </authorList>
    </citation>
    <scope>NUCLEOTIDE SEQUENCE [LARGE SCALE GENOMIC DNA]</scope>
    <source>
        <strain evidence="7">Collinsella_aerofaciens_AK_138A</strain>
    </source>
</reference>
<dbReference type="Gene3D" id="3.40.50.2300">
    <property type="match status" value="1"/>
</dbReference>
<accession>A0A5K1IWG5</accession>
<evidence type="ECO:0000313" key="7">
    <source>
        <dbReference type="EMBL" id="VWL93343.1"/>
    </source>
</evidence>
<protein>
    <submittedName>
        <fullName evidence="7">PTS system cellobiose-specific EIIB component</fullName>
        <ecNumber evidence="7">2.7.1.205</ecNumber>
    </submittedName>
</protein>
<dbReference type="InterPro" id="IPR013012">
    <property type="entry name" value="PTS_EIIB_3"/>
</dbReference>
<dbReference type="InterPro" id="IPR003501">
    <property type="entry name" value="PTS_EIIB_2/3"/>
</dbReference>
<keyword evidence="1" id="KW-0813">Transport</keyword>
<keyword evidence="2" id="KW-0597">Phosphoprotein</keyword>
<dbReference type="InterPro" id="IPR036095">
    <property type="entry name" value="PTS_EIIB-like_sf"/>
</dbReference>
<dbReference type="RefSeq" id="WP_152077689.1">
    <property type="nucleotide sequence ID" value="NZ_CABWIH010000032.1"/>
</dbReference>
<dbReference type="EMBL" id="CABWIH010000032">
    <property type="protein sequence ID" value="VWL93343.1"/>
    <property type="molecule type" value="Genomic_DNA"/>
</dbReference>
<sequence length="97" mass="10236">MKKVLVCCNTGVTTSLLVTKIKAVAETRGLEIEIEASPISTAADHISDADAVLLGPQVGFAKEAFEEAGAKNVRVITTEDYATQNAESILDSIESIL</sequence>
<keyword evidence="6" id="KW-0418">Kinase</keyword>
<name>A0A5K1IWG5_9ACTN</name>
<evidence type="ECO:0000256" key="3">
    <source>
        <dbReference type="ARBA" id="ARBA00022597"/>
    </source>
</evidence>
<dbReference type="InterPro" id="IPR051819">
    <property type="entry name" value="PTS_sugar-specific_EIIB"/>
</dbReference>
<dbReference type="Proteomes" id="UP000330807">
    <property type="component" value="Unassembled WGS sequence"/>
</dbReference>
<dbReference type="PANTHER" id="PTHR34581:SF2">
    <property type="entry name" value="PTS SYSTEM N,N'-DIACETYLCHITOBIOSE-SPECIFIC EIIB COMPONENT"/>
    <property type="match status" value="1"/>
</dbReference>
<evidence type="ECO:0000313" key="8">
    <source>
        <dbReference type="Proteomes" id="UP000330807"/>
    </source>
</evidence>
<evidence type="ECO:0000256" key="2">
    <source>
        <dbReference type="ARBA" id="ARBA00022553"/>
    </source>
</evidence>
<dbReference type="Pfam" id="PF02302">
    <property type="entry name" value="PTS_IIB"/>
    <property type="match status" value="1"/>
</dbReference>
<dbReference type="AlphaFoldDB" id="A0A5K1IWG5"/>
<dbReference type="GO" id="GO:0009401">
    <property type="term" value="P:phosphoenolpyruvate-dependent sugar phosphotransferase system"/>
    <property type="evidence" value="ECO:0007669"/>
    <property type="project" value="UniProtKB-KW"/>
</dbReference>
<keyword evidence="4 7" id="KW-0808">Transferase</keyword>
<evidence type="ECO:0000256" key="6">
    <source>
        <dbReference type="ARBA" id="ARBA00022777"/>
    </source>
</evidence>
<dbReference type="GO" id="GO:0016301">
    <property type="term" value="F:kinase activity"/>
    <property type="evidence" value="ECO:0007669"/>
    <property type="project" value="UniProtKB-KW"/>
</dbReference>
<dbReference type="CDD" id="cd05564">
    <property type="entry name" value="PTS_IIB_chitobiose_lichenan"/>
    <property type="match status" value="1"/>
</dbReference>
<dbReference type="PROSITE" id="PS51100">
    <property type="entry name" value="PTS_EIIB_TYPE_3"/>
    <property type="match status" value="1"/>
</dbReference>
<dbReference type="SUPFAM" id="SSF52794">
    <property type="entry name" value="PTS system IIB component-like"/>
    <property type="match status" value="1"/>
</dbReference>
<evidence type="ECO:0000256" key="5">
    <source>
        <dbReference type="ARBA" id="ARBA00022683"/>
    </source>
</evidence>
<evidence type="ECO:0000256" key="4">
    <source>
        <dbReference type="ARBA" id="ARBA00022679"/>
    </source>
</evidence>
<evidence type="ECO:0000256" key="1">
    <source>
        <dbReference type="ARBA" id="ARBA00022448"/>
    </source>
</evidence>